<dbReference type="EMBL" id="OIVN01006359">
    <property type="protein sequence ID" value="SPD31394.1"/>
    <property type="molecule type" value="Genomic_DNA"/>
</dbReference>
<evidence type="ECO:0000256" key="1">
    <source>
        <dbReference type="SAM" id="Coils"/>
    </source>
</evidence>
<accession>A0A2N9J487</accession>
<dbReference type="Pfam" id="PF14303">
    <property type="entry name" value="NAM-associated"/>
    <property type="match status" value="1"/>
</dbReference>
<reference evidence="4" key="1">
    <citation type="submission" date="2018-02" db="EMBL/GenBank/DDBJ databases">
        <authorList>
            <person name="Cohen D.B."/>
            <person name="Kent A.D."/>
        </authorList>
    </citation>
    <scope>NUCLEOTIDE SEQUENCE</scope>
</reference>
<gene>
    <name evidence="4" type="ORF">FSB_LOCUS59276</name>
</gene>
<name>A0A2N9J487_FAGSY</name>
<dbReference type="AlphaFoldDB" id="A0A2N9J487"/>
<evidence type="ECO:0000256" key="2">
    <source>
        <dbReference type="SAM" id="MobiDB-lite"/>
    </source>
</evidence>
<protein>
    <recommendedName>
        <fullName evidence="3">No apical meristem-associated C-terminal domain-containing protein</fullName>
    </recommendedName>
</protein>
<feature type="domain" description="No apical meristem-associated C-terminal" evidence="3">
    <location>
        <begin position="2"/>
        <end position="143"/>
    </location>
</feature>
<organism evidence="4">
    <name type="scientific">Fagus sylvatica</name>
    <name type="common">Beechnut</name>
    <dbReference type="NCBI Taxonomy" id="28930"/>
    <lineage>
        <taxon>Eukaryota</taxon>
        <taxon>Viridiplantae</taxon>
        <taxon>Streptophyta</taxon>
        <taxon>Embryophyta</taxon>
        <taxon>Tracheophyta</taxon>
        <taxon>Spermatophyta</taxon>
        <taxon>Magnoliopsida</taxon>
        <taxon>eudicotyledons</taxon>
        <taxon>Gunneridae</taxon>
        <taxon>Pentapetalae</taxon>
        <taxon>rosids</taxon>
        <taxon>fabids</taxon>
        <taxon>Fagales</taxon>
        <taxon>Fagaceae</taxon>
        <taxon>Fagus</taxon>
    </lineage>
</organism>
<keyword evidence="1" id="KW-0175">Coiled coil</keyword>
<dbReference type="InterPro" id="IPR029466">
    <property type="entry name" value="NAM-associated_C"/>
</dbReference>
<evidence type="ECO:0000259" key="3">
    <source>
        <dbReference type="Pfam" id="PF14303"/>
    </source>
</evidence>
<feature type="coiled-coil region" evidence="1">
    <location>
        <begin position="109"/>
        <end position="136"/>
    </location>
</feature>
<feature type="compositionally biased region" description="Basic and acidic residues" evidence="2">
    <location>
        <begin position="54"/>
        <end position="71"/>
    </location>
</feature>
<evidence type="ECO:0000313" key="4">
    <source>
        <dbReference type="EMBL" id="SPD31394.1"/>
    </source>
</evidence>
<sequence length="200" mass="23132">MFEHCWNVLKYAPKWLNSHQNETPRRKRTETTSSSINLEDKGVANDSNINLERPPGRKAEKARLNKQKSDEGSSSNVEVMLNAMADDKKKIAETRLEFLERGRVQYMELENKRLCIKEEKINLAKMKEERERIKEEETIRLAIMKEEEGKKERGEGKNERGEGNIERGGGNYDNECRCVASNATRIFSSTPIGNPCKKKW</sequence>
<proteinExistence type="predicted"/>
<feature type="region of interest" description="Disordered" evidence="2">
    <location>
        <begin position="19"/>
        <end position="75"/>
    </location>
</feature>